<keyword evidence="1" id="KW-0378">Hydrolase</keyword>
<dbReference type="InterPro" id="IPR000639">
    <property type="entry name" value="Epox_hydrolase-like"/>
</dbReference>
<dbReference type="EMBL" id="BMNB01000034">
    <property type="protein sequence ID" value="GGM60734.1"/>
    <property type="molecule type" value="Genomic_DNA"/>
</dbReference>
<reference evidence="3" key="1">
    <citation type="journal article" date="2014" name="Int. J. Syst. Evol. Microbiol.">
        <title>Complete genome sequence of Corynebacterium casei LMG S-19264T (=DSM 44701T), isolated from a smear-ripened cheese.</title>
        <authorList>
            <consortium name="US DOE Joint Genome Institute (JGI-PGF)"/>
            <person name="Walter F."/>
            <person name="Albersmeier A."/>
            <person name="Kalinowski J."/>
            <person name="Ruckert C."/>
        </authorList>
    </citation>
    <scope>NUCLEOTIDE SEQUENCE</scope>
    <source>
        <strain evidence="3">CGMCC 4.7312</strain>
    </source>
</reference>
<dbReference type="InterPro" id="IPR029058">
    <property type="entry name" value="AB_hydrolase_fold"/>
</dbReference>
<accession>A0A917U5Q8</accession>
<evidence type="ECO:0000259" key="2">
    <source>
        <dbReference type="Pfam" id="PF00561"/>
    </source>
</evidence>
<dbReference type="GO" id="GO:0016787">
    <property type="term" value="F:hydrolase activity"/>
    <property type="evidence" value="ECO:0007669"/>
    <property type="project" value="UniProtKB-KW"/>
</dbReference>
<evidence type="ECO:0000256" key="1">
    <source>
        <dbReference type="ARBA" id="ARBA00022801"/>
    </source>
</evidence>
<gene>
    <name evidence="3" type="primary">cif</name>
    <name evidence="3" type="ORF">GCM10011608_52260</name>
</gene>
<keyword evidence="4" id="KW-1185">Reference proteome</keyword>
<dbReference type="PRINTS" id="PR00111">
    <property type="entry name" value="ABHYDROLASE"/>
</dbReference>
<name>A0A917U5Q8_9ACTN</name>
<dbReference type="AlphaFoldDB" id="A0A917U5Q8"/>
<reference evidence="3" key="2">
    <citation type="submission" date="2020-09" db="EMBL/GenBank/DDBJ databases">
        <authorList>
            <person name="Sun Q."/>
            <person name="Zhou Y."/>
        </authorList>
    </citation>
    <scope>NUCLEOTIDE SEQUENCE</scope>
    <source>
        <strain evidence="3">CGMCC 4.7312</strain>
    </source>
</reference>
<sequence>MGDGRVPAGFTEQRAQIGDVAVNYVRGGSGPTLVLLHGYPQTWYMWRHVLPELGRSFEVIAPDLRGFGGSDAPPGGYDKKTLAADLHGLLTNLGLDRDLRLVGHDVGTMVAYAYAAAHPDRVSRLVLSEAPIPDESIYTFPALTAAGPAVWNFGFFSLTNGLPEQLVAGRETLWVDRFTDSLMMRKGSLDAADIEEYARHLRDEAHLRASFECFRAFGQDIADNADYRKSMLAMPVLAIGAQASLGGQVAEQVRRYASSVTGEVVKDSGHWLYEEQPAELTALLLPFLKA</sequence>
<organism evidence="3 4">
    <name type="scientific">Micromonospora sonchi</name>
    <dbReference type="NCBI Taxonomy" id="1763543"/>
    <lineage>
        <taxon>Bacteria</taxon>
        <taxon>Bacillati</taxon>
        <taxon>Actinomycetota</taxon>
        <taxon>Actinomycetes</taxon>
        <taxon>Micromonosporales</taxon>
        <taxon>Micromonosporaceae</taxon>
        <taxon>Micromonospora</taxon>
    </lineage>
</organism>
<proteinExistence type="predicted"/>
<dbReference type="PRINTS" id="PR00412">
    <property type="entry name" value="EPOXHYDRLASE"/>
</dbReference>
<protein>
    <recommendedName>
        <fullName evidence="2">AB hydrolase-1 domain-containing protein</fullName>
    </recommendedName>
</protein>
<evidence type="ECO:0000313" key="4">
    <source>
        <dbReference type="Proteomes" id="UP000608890"/>
    </source>
</evidence>
<dbReference type="Pfam" id="PF00561">
    <property type="entry name" value="Abhydrolase_1"/>
    <property type="match status" value="1"/>
</dbReference>
<dbReference type="PANTHER" id="PTHR43329">
    <property type="entry name" value="EPOXIDE HYDROLASE"/>
    <property type="match status" value="1"/>
</dbReference>
<feature type="domain" description="AB hydrolase-1" evidence="2">
    <location>
        <begin position="31"/>
        <end position="277"/>
    </location>
</feature>
<evidence type="ECO:0000313" key="3">
    <source>
        <dbReference type="EMBL" id="GGM60734.1"/>
    </source>
</evidence>
<dbReference type="SUPFAM" id="SSF53474">
    <property type="entry name" value="alpha/beta-Hydrolases"/>
    <property type="match status" value="1"/>
</dbReference>
<dbReference type="Gene3D" id="3.40.50.1820">
    <property type="entry name" value="alpha/beta hydrolase"/>
    <property type="match status" value="1"/>
</dbReference>
<dbReference type="RefSeq" id="WP_189048964.1">
    <property type="nucleotide sequence ID" value="NZ_BMNB01000034.1"/>
</dbReference>
<dbReference type="InterPro" id="IPR000073">
    <property type="entry name" value="AB_hydrolase_1"/>
</dbReference>
<comment type="caution">
    <text evidence="3">The sequence shown here is derived from an EMBL/GenBank/DDBJ whole genome shotgun (WGS) entry which is preliminary data.</text>
</comment>
<dbReference type="Proteomes" id="UP000608890">
    <property type="component" value="Unassembled WGS sequence"/>
</dbReference>